<dbReference type="Pfam" id="PF02181">
    <property type="entry name" value="FH2"/>
    <property type="match status" value="1"/>
</dbReference>
<evidence type="ECO:0000313" key="3">
    <source>
        <dbReference type="Proteomes" id="UP001165121"/>
    </source>
</evidence>
<dbReference type="Pfam" id="PF10152">
    <property type="entry name" value="CCDC53"/>
    <property type="match status" value="1"/>
</dbReference>
<organism evidence="2 3">
    <name type="scientific">Phytophthora fragariaefolia</name>
    <dbReference type="NCBI Taxonomy" id="1490495"/>
    <lineage>
        <taxon>Eukaryota</taxon>
        <taxon>Sar</taxon>
        <taxon>Stramenopiles</taxon>
        <taxon>Oomycota</taxon>
        <taxon>Peronosporomycetes</taxon>
        <taxon>Peronosporales</taxon>
        <taxon>Peronosporaceae</taxon>
        <taxon>Phytophthora</taxon>
    </lineage>
</organism>
<evidence type="ECO:0000259" key="1">
    <source>
        <dbReference type="PROSITE" id="PS51444"/>
    </source>
</evidence>
<dbReference type="PANTHER" id="PTHR45725:SF1">
    <property type="entry name" value="DISHEVELLED ASSOCIATED ACTIVATOR OF MORPHOGENESIS, ISOFORM D"/>
    <property type="match status" value="1"/>
</dbReference>
<name>A0A9W6TRH7_9STRA</name>
<dbReference type="SUPFAM" id="SSF101447">
    <property type="entry name" value="Formin homology 2 domain (FH2 domain)"/>
    <property type="match status" value="1"/>
</dbReference>
<dbReference type="Proteomes" id="UP001165121">
    <property type="component" value="Unassembled WGS sequence"/>
</dbReference>
<dbReference type="EMBL" id="BSXT01000114">
    <property type="protein sequence ID" value="GMF17886.1"/>
    <property type="molecule type" value="Genomic_DNA"/>
</dbReference>
<comment type="caution">
    <text evidence="2">The sequence shown here is derived from an EMBL/GenBank/DDBJ whole genome shotgun (WGS) entry which is preliminary data.</text>
</comment>
<dbReference type="InterPro" id="IPR051425">
    <property type="entry name" value="Formin_Homology"/>
</dbReference>
<protein>
    <submittedName>
        <fullName evidence="2">Unnamed protein product</fullName>
    </submittedName>
</protein>
<reference evidence="2" key="1">
    <citation type="submission" date="2023-04" db="EMBL/GenBank/DDBJ databases">
        <title>Phytophthora fragariaefolia NBRC 109709.</title>
        <authorList>
            <person name="Ichikawa N."/>
            <person name="Sato H."/>
            <person name="Tonouchi N."/>
        </authorList>
    </citation>
    <scope>NUCLEOTIDE SEQUENCE</scope>
    <source>
        <strain evidence="2">NBRC 109709</strain>
    </source>
</reference>
<feature type="domain" description="FH2" evidence="1">
    <location>
        <begin position="92"/>
        <end position="261"/>
    </location>
</feature>
<dbReference type="PANTHER" id="PTHR45725">
    <property type="entry name" value="FORMIN HOMOLOGY 2 FAMILY MEMBER"/>
    <property type="match status" value="1"/>
</dbReference>
<dbReference type="InterPro" id="IPR042201">
    <property type="entry name" value="FH2_Formin_sf"/>
</dbReference>
<gene>
    <name evidence="2" type="ORF">Pfra01_000139200</name>
</gene>
<dbReference type="AlphaFoldDB" id="A0A9W6TRH7"/>
<dbReference type="PROSITE" id="PS51444">
    <property type="entry name" value="FH2"/>
    <property type="match status" value="1"/>
</dbReference>
<dbReference type="InterPro" id="IPR015425">
    <property type="entry name" value="FH2_Formin"/>
</dbReference>
<dbReference type="GO" id="GO:0071203">
    <property type="term" value="C:WASH complex"/>
    <property type="evidence" value="ECO:0007669"/>
    <property type="project" value="InterPro"/>
</dbReference>
<evidence type="ECO:0000313" key="2">
    <source>
        <dbReference type="EMBL" id="GMF17886.1"/>
    </source>
</evidence>
<dbReference type="Gene3D" id="1.20.58.2220">
    <property type="entry name" value="Formin, FH2 domain"/>
    <property type="match status" value="1"/>
</dbReference>
<proteinExistence type="predicted"/>
<accession>A0A9W6TRH7</accession>
<sequence length="261" mass="29029">MKRGGDNPEYSALQNDPSMAKYFKMLNFGVPPSGVAQKMAQNNVSPQTIAIFVAGPDGSHALSSSVEPGYGNAMVLFICCAISNSLLDLHRKRELNRRDSTFRKVYWTSLDTKKVNQTIWARVTSRRKTAPITLSPQDLEELEFLFGNRIAASPVQSKEKKAKKTMFSALDPRRSNNILIGLSQFKALGGTEAILAALKRCDFEFLTVERLTSLQDIAPTSVEAKRYTNFKGSRSRLGPSEKFLVEMCNISRVAEKVRASK</sequence>
<dbReference type="OrthoDB" id="1668162at2759"/>
<keyword evidence="3" id="KW-1185">Reference proteome</keyword>
<dbReference type="InterPro" id="IPR019309">
    <property type="entry name" value="WASHC3"/>
</dbReference>